<dbReference type="Pfam" id="PF00672">
    <property type="entry name" value="HAMP"/>
    <property type="match status" value="1"/>
</dbReference>
<accession>A0A1S7LLX7</accession>
<comment type="catalytic activity">
    <reaction evidence="1">
        <text>ATP + protein L-histidine = ADP + protein N-phospho-L-histidine.</text>
        <dbReference type="EC" id="2.7.13.3"/>
    </reaction>
</comment>
<dbReference type="FunFam" id="3.30.565.10:FF:000010">
    <property type="entry name" value="Sensor histidine kinase RcsC"/>
    <property type="match status" value="1"/>
</dbReference>
<keyword evidence="10 13" id="KW-0472">Membrane</keyword>
<evidence type="ECO:0000256" key="8">
    <source>
        <dbReference type="ARBA" id="ARBA00022840"/>
    </source>
</evidence>
<feature type="domain" description="Response regulatory" evidence="15">
    <location>
        <begin position="554"/>
        <end position="673"/>
    </location>
</feature>
<keyword evidence="7 17" id="KW-0418">Kinase</keyword>
<dbReference type="GO" id="GO:0005524">
    <property type="term" value="F:ATP binding"/>
    <property type="evidence" value="ECO:0007669"/>
    <property type="project" value="UniProtKB-KW"/>
</dbReference>
<feature type="domain" description="HAMP" evidence="16">
    <location>
        <begin position="238"/>
        <end position="290"/>
    </location>
</feature>
<keyword evidence="5 17" id="KW-0808">Transferase</keyword>
<feature type="modified residue" description="4-aspartylphosphate" evidence="12">
    <location>
        <position position="603"/>
    </location>
</feature>
<dbReference type="Gene3D" id="3.30.565.10">
    <property type="entry name" value="Histidine kinase-like ATPase, C-terminal domain"/>
    <property type="match status" value="1"/>
</dbReference>
<evidence type="ECO:0000256" key="3">
    <source>
        <dbReference type="ARBA" id="ARBA00012438"/>
    </source>
</evidence>
<protein>
    <recommendedName>
        <fullName evidence="3">histidine kinase</fullName>
        <ecNumber evidence="3">2.7.13.3</ecNumber>
    </recommendedName>
</protein>
<dbReference type="Pfam" id="PF00512">
    <property type="entry name" value="HisKA"/>
    <property type="match status" value="1"/>
</dbReference>
<dbReference type="Pfam" id="PF02518">
    <property type="entry name" value="HATPase_c"/>
    <property type="match status" value="1"/>
</dbReference>
<dbReference type="InterPro" id="IPR003594">
    <property type="entry name" value="HATPase_dom"/>
</dbReference>
<keyword evidence="8" id="KW-0067">ATP-binding</keyword>
<evidence type="ECO:0000256" key="5">
    <source>
        <dbReference type="ARBA" id="ARBA00022679"/>
    </source>
</evidence>
<evidence type="ECO:0000313" key="17">
    <source>
        <dbReference type="EMBL" id="CRH07134.1"/>
    </source>
</evidence>
<keyword evidence="11" id="KW-0131">Cell cycle</keyword>
<dbReference type="InterPro" id="IPR036890">
    <property type="entry name" value="HATPase_C_sf"/>
</dbReference>
<keyword evidence="13" id="KW-0812">Transmembrane</keyword>
<evidence type="ECO:0000256" key="4">
    <source>
        <dbReference type="ARBA" id="ARBA00022553"/>
    </source>
</evidence>
<dbReference type="SUPFAM" id="SSF47384">
    <property type="entry name" value="Homodimeric domain of signal transducing histidine kinase"/>
    <property type="match status" value="1"/>
</dbReference>
<feature type="domain" description="Histidine kinase" evidence="14">
    <location>
        <begin position="312"/>
        <end position="530"/>
    </location>
</feature>
<evidence type="ECO:0000259" key="15">
    <source>
        <dbReference type="PROSITE" id="PS50110"/>
    </source>
</evidence>
<dbReference type="SUPFAM" id="SSF158472">
    <property type="entry name" value="HAMP domain-like"/>
    <property type="match status" value="1"/>
</dbReference>
<evidence type="ECO:0000256" key="13">
    <source>
        <dbReference type="SAM" id="Phobius"/>
    </source>
</evidence>
<evidence type="ECO:0000256" key="7">
    <source>
        <dbReference type="ARBA" id="ARBA00022777"/>
    </source>
</evidence>
<dbReference type="CDD" id="cd16922">
    <property type="entry name" value="HATPase_EvgS-ArcB-TorS-like"/>
    <property type="match status" value="1"/>
</dbReference>
<dbReference type="PROSITE" id="PS50109">
    <property type="entry name" value="HIS_KIN"/>
    <property type="match status" value="1"/>
</dbReference>
<dbReference type="Gene3D" id="3.40.50.2300">
    <property type="match status" value="1"/>
</dbReference>
<dbReference type="SMART" id="SM00304">
    <property type="entry name" value="HAMP"/>
    <property type="match status" value="1"/>
</dbReference>
<dbReference type="SMART" id="SM00448">
    <property type="entry name" value="REC"/>
    <property type="match status" value="1"/>
</dbReference>
<comment type="subcellular location">
    <subcellularLocation>
        <location evidence="2">Membrane</location>
    </subcellularLocation>
</comment>
<dbReference type="PRINTS" id="PR00344">
    <property type="entry name" value="BCTRLSENSOR"/>
</dbReference>
<keyword evidence="13" id="KW-1133">Transmembrane helix</keyword>
<dbReference type="EC" id="2.7.13.3" evidence="3"/>
<dbReference type="CDD" id="cd06225">
    <property type="entry name" value="HAMP"/>
    <property type="match status" value="1"/>
</dbReference>
<keyword evidence="6" id="KW-0547">Nucleotide-binding</keyword>
<dbReference type="SUPFAM" id="SSF52172">
    <property type="entry name" value="CheY-like"/>
    <property type="match status" value="1"/>
</dbReference>
<dbReference type="Gene3D" id="1.10.287.130">
    <property type="match status" value="1"/>
</dbReference>
<dbReference type="SUPFAM" id="SSF55874">
    <property type="entry name" value="ATPase domain of HSP90 chaperone/DNA topoisomerase II/histidine kinase"/>
    <property type="match status" value="1"/>
</dbReference>
<dbReference type="CDD" id="cd17546">
    <property type="entry name" value="REC_hyHK_CKI1_RcsC-like"/>
    <property type="match status" value="1"/>
</dbReference>
<gene>
    <name evidence="17" type="ORF">MAGMO_2988</name>
</gene>
<evidence type="ECO:0000259" key="16">
    <source>
        <dbReference type="PROSITE" id="PS50885"/>
    </source>
</evidence>
<dbReference type="AlphaFoldDB" id="A0A1S7LLX7"/>
<dbReference type="PROSITE" id="PS50110">
    <property type="entry name" value="RESPONSE_REGULATORY"/>
    <property type="match status" value="1"/>
</dbReference>
<dbReference type="Gene3D" id="6.10.340.10">
    <property type="match status" value="1"/>
</dbReference>
<dbReference type="GO" id="GO:0000155">
    <property type="term" value="F:phosphorelay sensor kinase activity"/>
    <property type="evidence" value="ECO:0007669"/>
    <property type="project" value="InterPro"/>
</dbReference>
<dbReference type="InterPro" id="IPR011006">
    <property type="entry name" value="CheY-like_superfamily"/>
</dbReference>
<organism evidence="17">
    <name type="scientific">Magnetococcus massalia (strain MO-1)</name>
    <dbReference type="NCBI Taxonomy" id="451514"/>
    <lineage>
        <taxon>Bacteria</taxon>
        <taxon>Pseudomonadati</taxon>
        <taxon>Pseudomonadota</taxon>
        <taxon>Magnetococcia</taxon>
        <taxon>Magnetococcales</taxon>
        <taxon>Magnetococcaceae</taxon>
        <taxon>Magnetococcus</taxon>
    </lineage>
</organism>
<evidence type="ECO:0000256" key="6">
    <source>
        <dbReference type="ARBA" id="ARBA00022741"/>
    </source>
</evidence>
<sequence>MKSERDLIGAAAMLTIRAQVLALHGSLILVIILISTTLFLLMGEMRHRWTQVMNETTPVLLTLHNLHASGETIFGAANRILLLEYLAIDANPKIRQELDERVLDLDHEMLELTESNALFNNSLQTYRTLVNRYFPNEKKLLQQISQSAQRLSYHAVQLLKSRGQLLDPKQLMLFDNQFENAHHDFVVALEAAMKHEQLELKERDTLLHSFIQQLSNQALMVSGIIILVTLLITLIIYRRLISPLSSLAGEMHKVADGNFDISVSKARHDEIGDLARAFSEMVTSRQRAEEALQRAVTRADQASQAKSDFLASMSHEIRTPMNIVIGMGDLLIHSKLDEEQQQAVEMIQKSGNALLEIINNILDIGRIEAGRLSLEKIAYQPQVLLVETLSYLALAAHNKGLKLDWQIEPTIPPWSMGDPVRIRQILINLVTNAIKFTDEGNISVRLELDDYGEAMVLAVEDSGVGIEAAHLEEIFHPFTQADSSIMRRFGGTGLGLTITRRLIDKMGGNIWVDSTVGEGSTFTCTLPCPVAPEPPPSIHSKADGVTYLAGTSLRILLVEDSIDNQLLIEKYLQDSDHQLSMAGDGQEAVERVKSEPFDLIIMDLQMPVMDGYSATRHIRQWELEQGRPAIPILACSAHALRDEMEKSIDAGCDVHLSKPIRKGVLLEAMERVIKSSPQD</sequence>
<feature type="transmembrane region" description="Helical" evidence="13">
    <location>
        <begin position="218"/>
        <end position="237"/>
    </location>
</feature>
<name>A0A1S7LLX7_MAGMO</name>
<evidence type="ECO:0000256" key="12">
    <source>
        <dbReference type="PROSITE-ProRule" id="PRU00169"/>
    </source>
</evidence>
<dbReference type="EMBL" id="LO017727">
    <property type="protein sequence ID" value="CRH07134.1"/>
    <property type="molecule type" value="Genomic_DNA"/>
</dbReference>
<dbReference type="InterPro" id="IPR005467">
    <property type="entry name" value="His_kinase_dom"/>
</dbReference>
<dbReference type="Pfam" id="PF00072">
    <property type="entry name" value="Response_reg"/>
    <property type="match status" value="1"/>
</dbReference>
<dbReference type="FunFam" id="1.10.287.130:FF:000038">
    <property type="entry name" value="Sensory transduction histidine kinase"/>
    <property type="match status" value="1"/>
</dbReference>
<proteinExistence type="predicted"/>
<dbReference type="CDD" id="cd00082">
    <property type="entry name" value="HisKA"/>
    <property type="match status" value="1"/>
</dbReference>
<dbReference type="InterPro" id="IPR036097">
    <property type="entry name" value="HisK_dim/P_sf"/>
</dbReference>
<dbReference type="PANTHER" id="PTHR45339">
    <property type="entry name" value="HYBRID SIGNAL TRANSDUCTION HISTIDINE KINASE J"/>
    <property type="match status" value="1"/>
</dbReference>
<evidence type="ECO:0000256" key="9">
    <source>
        <dbReference type="ARBA" id="ARBA00023012"/>
    </source>
</evidence>
<dbReference type="SMART" id="SM00387">
    <property type="entry name" value="HATPase_c"/>
    <property type="match status" value="1"/>
</dbReference>
<evidence type="ECO:0000256" key="10">
    <source>
        <dbReference type="ARBA" id="ARBA00023136"/>
    </source>
</evidence>
<dbReference type="InterPro" id="IPR003661">
    <property type="entry name" value="HisK_dim/P_dom"/>
</dbReference>
<evidence type="ECO:0000259" key="14">
    <source>
        <dbReference type="PROSITE" id="PS50109"/>
    </source>
</evidence>
<reference evidence="17" key="1">
    <citation type="submission" date="2015-04" db="EMBL/GenBank/DDBJ databases">
        <authorList>
            <person name="Syromyatnikov M.Y."/>
            <person name="Popov V.N."/>
        </authorList>
    </citation>
    <scope>NUCLEOTIDE SEQUENCE</scope>
    <source>
        <strain evidence="17">MO-1</strain>
    </source>
</reference>
<dbReference type="GO" id="GO:0016020">
    <property type="term" value="C:membrane"/>
    <property type="evidence" value="ECO:0007669"/>
    <property type="project" value="UniProtKB-SubCell"/>
</dbReference>
<dbReference type="InterPro" id="IPR004358">
    <property type="entry name" value="Sig_transdc_His_kin-like_C"/>
</dbReference>
<dbReference type="SMART" id="SM00388">
    <property type="entry name" value="HisKA"/>
    <property type="match status" value="1"/>
</dbReference>
<evidence type="ECO:0000256" key="11">
    <source>
        <dbReference type="ARBA" id="ARBA00023306"/>
    </source>
</evidence>
<keyword evidence="9" id="KW-0902">Two-component regulatory system</keyword>
<dbReference type="InterPro" id="IPR001789">
    <property type="entry name" value="Sig_transdc_resp-reg_receiver"/>
</dbReference>
<dbReference type="PANTHER" id="PTHR45339:SF1">
    <property type="entry name" value="HYBRID SIGNAL TRANSDUCTION HISTIDINE KINASE J"/>
    <property type="match status" value="1"/>
</dbReference>
<evidence type="ECO:0000256" key="1">
    <source>
        <dbReference type="ARBA" id="ARBA00000085"/>
    </source>
</evidence>
<dbReference type="InterPro" id="IPR003660">
    <property type="entry name" value="HAMP_dom"/>
</dbReference>
<keyword evidence="4 12" id="KW-0597">Phosphoprotein</keyword>
<evidence type="ECO:0000256" key="2">
    <source>
        <dbReference type="ARBA" id="ARBA00004370"/>
    </source>
</evidence>
<feature type="transmembrane region" description="Helical" evidence="13">
    <location>
        <begin position="20"/>
        <end position="41"/>
    </location>
</feature>
<dbReference type="PROSITE" id="PS50885">
    <property type="entry name" value="HAMP"/>
    <property type="match status" value="1"/>
</dbReference>